<dbReference type="GO" id="GO:0008934">
    <property type="term" value="F:inositol monophosphate 1-phosphatase activity"/>
    <property type="evidence" value="ECO:0007669"/>
    <property type="project" value="TreeGrafter"/>
</dbReference>
<dbReference type="PROSITE" id="PS00630">
    <property type="entry name" value="IMP_2"/>
    <property type="match status" value="1"/>
</dbReference>
<feature type="binding site" evidence="5">
    <location>
        <position position="86"/>
    </location>
    <ligand>
        <name>Mg(2+)</name>
        <dbReference type="ChEBI" id="CHEBI:18420"/>
        <label>1</label>
        <note>catalytic</note>
    </ligand>
</feature>
<dbReference type="Gene3D" id="3.40.190.80">
    <property type="match status" value="1"/>
</dbReference>
<feature type="binding site" evidence="5">
    <location>
        <position position="83"/>
    </location>
    <ligand>
        <name>Mg(2+)</name>
        <dbReference type="ChEBI" id="CHEBI:18420"/>
        <label>1</label>
        <note>catalytic</note>
    </ligand>
</feature>
<dbReference type="Gene3D" id="3.30.540.10">
    <property type="entry name" value="Fructose-1,6-Bisphosphatase, subunit A, domain 1"/>
    <property type="match status" value="1"/>
</dbReference>
<keyword evidence="4 5" id="KW-0460">Magnesium</keyword>
<evidence type="ECO:0000256" key="1">
    <source>
        <dbReference type="ARBA" id="ARBA00009759"/>
    </source>
</evidence>
<sequence>MTEDLALIEAVAREAGALAQRMKAEGLRVWSKDGGSPVTNADIAVDKLLREALGAARPDYGWLSEETADDPARLAKRRLFVVDPIDGTVAFFKERPWWAVSVAVVEDGRPVAGVVYAPELDETYTALAGGGATLNGAAIRPSACDAVEGCRMLGDAAMFRHPAWREPWPEMHIETRNSIAYRMCLVADGRFDAAVALSAKNEWDLAAADLICAEAGAVTTDHKGEKFHYNRPIPKEPSVICAAPGLHPLILARVRHIDLPN</sequence>
<dbReference type="OrthoDB" id="9785695at2"/>
<keyword evidence="3" id="KW-0378">Hydrolase</keyword>
<dbReference type="GO" id="GO:0046854">
    <property type="term" value="P:phosphatidylinositol phosphate biosynthetic process"/>
    <property type="evidence" value="ECO:0007669"/>
    <property type="project" value="InterPro"/>
</dbReference>
<dbReference type="EMBL" id="CP024201">
    <property type="protein sequence ID" value="ATQ41654.1"/>
    <property type="molecule type" value="Genomic_DNA"/>
</dbReference>
<dbReference type="PANTHER" id="PTHR20854">
    <property type="entry name" value="INOSITOL MONOPHOSPHATASE"/>
    <property type="match status" value="1"/>
</dbReference>
<dbReference type="RefSeq" id="WP_099620911.1">
    <property type="nucleotide sequence ID" value="NZ_CP024201.1"/>
</dbReference>
<dbReference type="Proteomes" id="UP000228945">
    <property type="component" value="Chromosome"/>
</dbReference>
<name>A0A2D2AUG9_9CAUL</name>
<dbReference type="CDD" id="cd01638">
    <property type="entry name" value="CysQ"/>
    <property type="match status" value="1"/>
</dbReference>
<evidence type="ECO:0000256" key="3">
    <source>
        <dbReference type="ARBA" id="ARBA00022801"/>
    </source>
</evidence>
<dbReference type="Pfam" id="PF00459">
    <property type="entry name" value="Inositol_P"/>
    <property type="match status" value="1"/>
</dbReference>
<feature type="binding site" evidence="5">
    <location>
        <position position="204"/>
    </location>
    <ligand>
        <name>Mg(2+)</name>
        <dbReference type="ChEBI" id="CHEBI:18420"/>
        <label>1</label>
        <note>catalytic</note>
    </ligand>
</feature>
<dbReference type="PRINTS" id="PR00377">
    <property type="entry name" value="IMPHPHTASES"/>
</dbReference>
<comment type="similarity">
    <text evidence="1">Belongs to the inositol monophosphatase superfamily.</text>
</comment>
<dbReference type="PANTHER" id="PTHR20854:SF4">
    <property type="entry name" value="INOSITOL-1-MONOPHOSPHATASE-RELATED"/>
    <property type="match status" value="1"/>
</dbReference>
<feature type="binding site" evidence="5">
    <location>
        <position position="85"/>
    </location>
    <ligand>
        <name>Mg(2+)</name>
        <dbReference type="ChEBI" id="CHEBI:18420"/>
        <label>1</label>
        <note>catalytic</note>
    </ligand>
</feature>
<dbReference type="SUPFAM" id="SSF56655">
    <property type="entry name" value="Carbohydrate phosphatase"/>
    <property type="match status" value="1"/>
</dbReference>
<dbReference type="InterPro" id="IPR020583">
    <property type="entry name" value="Inositol_monoP_metal-BS"/>
</dbReference>
<keyword evidence="7" id="KW-1185">Reference proteome</keyword>
<evidence type="ECO:0000256" key="2">
    <source>
        <dbReference type="ARBA" id="ARBA00022723"/>
    </source>
</evidence>
<dbReference type="InterPro" id="IPR020550">
    <property type="entry name" value="Inositol_monophosphatase_CS"/>
</dbReference>
<accession>A0A2D2AUG9</accession>
<dbReference type="GO" id="GO:0006020">
    <property type="term" value="P:inositol metabolic process"/>
    <property type="evidence" value="ECO:0007669"/>
    <property type="project" value="TreeGrafter"/>
</dbReference>
<dbReference type="AlphaFoldDB" id="A0A2D2AUG9"/>
<dbReference type="KEGG" id="cmb:CSW64_04110"/>
<feature type="binding site" evidence="5">
    <location>
        <position position="65"/>
    </location>
    <ligand>
        <name>Mg(2+)</name>
        <dbReference type="ChEBI" id="CHEBI:18420"/>
        <label>1</label>
        <note>catalytic</note>
    </ligand>
</feature>
<dbReference type="GO" id="GO:0046872">
    <property type="term" value="F:metal ion binding"/>
    <property type="evidence" value="ECO:0007669"/>
    <property type="project" value="UniProtKB-KW"/>
</dbReference>
<gene>
    <name evidence="6" type="ORF">CSW64_04110</name>
</gene>
<proteinExistence type="inferred from homology"/>
<protein>
    <submittedName>
        <fullName evidence="6">3'(2'),5'-bisphosphate nucleotidase CysQ</fullName>
    </submittedName>
</protein>
<evidence type="ECO:0000256" key="4">
    <source>
        <dbReference type="ARBA" id="ARBA00022842"/>
    </source>
</evidence>
<dbReference type="InterPro" id="IPR000760">
    <property type="entry name" value="Inositol_monophosphatase-like"/>
</dbReference>
<evidence type="ECO:0000313" key="7">
    <source>
        <dbReference type="Proteomes" id="UP000228945"/>
    </source>
</evidence>
<dbReference type="PROSITE" id="PS00629">
    <property type="entry name" value="IMP_1"/>
    <property type="match status" value="1"/>
</dbReference>
<organism evidence="6 7">
    <name type="scientific">Caulobacter mirabilis</name>
    <dbReference type="NCBI Taxonomy" id="69666"/>
    <lineage>
        <taxon>Bacteria</taxon>
        <taxon>Pseudomonadati</taxon>
        <taxon>Pseudomonadota</taxon>
        <taxon>Alphaproteobacteria</taxon>
        <taxon>Caulobacterales</taxon>
        <taxon>Caulobacteraceae</taxon>
        <taxon>Caulobacter</taxon>
    </lineage>
</organism>
<evidence type="ECO:0000313" key="6">
    <source>
        <dbReference type="EMBL" id="ATQ41654.1"/>
    </source>
</evidence>
<dbReference type="GO" id="GO:0007165">
    <property type="term" value="P:signal transduction"/>
    <property type="evidence" value="ECO:0007669"/>
    <property type="project" value="TreeGrafter"/>
</dbReference>
<reference evidence="6 7" key="1">
    <citation type="submission" date="2017-10" db="EMBL/GenBank/DDBJ databases">
        <title>Genome sequence of Caulobacter mirabilis FWC38.</title>
        <authorList>
            <person name="Fiebig A."/>
            <person name="Crosson S."/>
        </authorList>
    </citation>
    <scope>NUCLEOTIDE SEQUENCE [LARGE SCALE GENOMIC DNA]</scope>
    <source>
        <strain evidence="6 7">FWC 38</strain>
    </source>
</reference>
<keyword evidence="2 5" id="KW-0479">Metal-binding</keyword>
<comment type="cofactor">
    <cofactor evidence="5">
        <name>Mg(2+)</name>
        <dbReference type="ChEBI" id="CHEBI:18420"/>
    </cofactor>
</comment>
<evidence type="ECO:0000256" key="5">
    <source>
        <dbReference type="PIRSR" id="PIRSR600760-2"/>
    </source>
</evidence>